<proteinExistence type="predicted"/>
<keyword evidence="5" id="KW-1185">Reference proteome</keyword>
<dbReference type="EMBL" id="BDRX01000129">
    <property type="protein sequence ID" value="GBF98568.1"/>
    <property type="molecule type" value="Genomic_DNA"/>
</dbReference>
<feature type="compositionally biased region" description="Low complexity" evidence="2">
    <location>
        <begin position="222"/>
        <end position="232"/>
    </location>
</feature>
<dbReference type="AlphaFoldDB" id="A0A2V0PFE2"/>
<feature type="domain" description="BTB" evidence="3">
    <location>
        <begin position="465"/>
        <end position="545"/>
    </location>
</feature>
<evidence type="ECO:0000256" key="2">
    <source>
        <dbReference type="SAM" id="MobiDB-lite"/>
    </source>
</evidence>
<feature type="compositionally biased region" description="Low complexity" evidence="2">
    <location>
        <begin position="368"/>
        <end position="398"/>
    </location>
</feature>
<feature type="compositionally biased region" description="Low complexity" evidence="2">
    <location>
        <begin position="49"/>
        <end position="87"/>
    </location>
</feature>
<dbReference type="InterPro" id="IPR000210">
    <property type="entry name" value="BTB/POZ_dom"/>
</dbReference>
<evidence type="ECO:0000313" key="4">
    <source>
        <dbReference type="EMBL" id="GBF98568.1"/>
    </source>
</evidence>
<feature type="compositionally biased region" description="Pro residues" evidence="2">
    <location>
        <begin position="357"/>
        <end position="367"/>
    </location>
</feature>
<feature type="region of interest" description="Disordered" evidence="2">
    <location>
        <begin position="40"/>
        <end position="398"/>
    </location>
</feature>
<gene>
    <name evidence="4" type="ORF">Rsub_11293</name>
</gene>
<comment type="caution">
    <text evidence="4">The sequence shown here is derived from an EMBL/GenBank/DDBJ whole genome shotgun (WGS) entry which is preliminary data.</text>
</comment>
<sequence length="839" mass="84913">MAEERAPASPSGGLRSPGSPYHMTLQQRATQHYKQLLAAAAAQGGGADGSPAAAAAAAAAGAGGDAASPRRAPAPAVGGPTAAAAGGAPLGGGDPLEPPELAAGAPEAGAAPSPAAAAGDMAPSPWASPGLVPPLSPRLSSTAAAAVAAAQQPAQQRSLPPLPGARPPGGAPRPHSPSVFAAPGQRPASSPPPSPGPGDELQPLPPSPCDAAAGDALPPSPEGAGDTGADADAGAEADADAAAAPAGAAADGAPRSPRAADAAADHPHRDQQRVATPPAAAAAAAAVPQKQPSQPGGGACPTPPSRAPSLSPTSSLHSALSALSSGVAAPHLASSGGGGLHPVHSSGQLAGSASQPQPSPPPAPSPPLHRSASASSLPPAGAAPDAGGDELPPGGGPLLLQVPWLPRLAAVECRRPAPSTVPLATPTSSDYDYWAANRGDGMLFNVGLLADASAPRPVKLAAVDLARNSHWFQALMSNRHELTGTEAGSVLIPLHGIPQPLLERVVGALYASSIELDPHDVEPVYRAADAMQMPALMAACESYLASTCFDDPAADPAWVSAVYDLACDLSRSEFASSISRHFACAAQRDAAGRRAVLSHVLRSPPYGGDGTAQMELLREGHDAAWNGQGPEVLLLHVLIEVADALDPSSLGEMLDKVEWAIMQQEEVAALVDWCLQMPADWPLTPLLKDRALSAVAAQLNGTHQRRYLVWRADVGRLPGAGQRLMSSGALTVATRRLYLCMERAGPAEWGLFLCPPPDVSLYSRVAFHTLFALGPSFERRVATYDVTISKDLRVGAGFGSRTIITEWLGQGRFKQLADGSKWLTVGTIATHHSCVRADP</sequence>
<reference evidence="4 5" key="1">
    <citation type="journal article" date="2018" name="Sci. Rep.">
        <title>Raphidocelis subcapitata (=Pseudokirchneriella subcapitata) provides an insight into genome evolution and environmental adaptations in the Sphaeropleales.</title>
        <authorList>
            <person name="Suzuki S."/>
            <person name="Yamaguchi H."/>
            <person name="Nakajima N."/>
            <person name="Kawachi M."/>
        </authorList>
    </citation>
    <scope>NUCLEOTIDE SEQUENCE [LARGE SCALE GENOMIC DNA]</scope>
    <source>
        <strain evidence="4 5">NIES-35</strain>
    </source>
</reference>
<evidence type="ECO:0000256" key="1">
    <source>
        <dbReference type="ARBA" id="ARBA00004906"/>
    </source>
</evidence>
<dbReference type="Gene3D" id="3.30.710.10">
    <property type="entry name" value="Potassium Channel Kv1.1, Chain A"/>
    <property type="match status" value="1"/>
</dbReference>
<dbReference type="OrthoDB" id="45365at2759"/>
<feature type="compositionally biased region" description="Low complexity" evidence="2">
    <location>
        <begin position="99"/>
        <end position="125"/>
    </location>
</feature>
<comment type="pathway">
    <text evidence="1">Protein modification; protein ubiquitination.</text>
</comment>
<accession>A0A2V0PFE2</accession>
<feature type="region of interest" description="Disordered" evidence="2">
    <location>
        <begin position="1"/>
        <end position="25"/>
    </location>
</feature>
<feature type="compositionally biased region" description="Low complexity" evidence="2">
    <location>
        <begin position="176"/>
        <end position="188"/>
    </location>
</feature>
<dbReference type="InParanoid" id="A0A2V0PFE2"/>
<feature type="compositionally biased region" description="Pro residues" evidence="2">
    <location>
        <begin position="160"/>
        <end position="175"/>
    </location>
</feature>
<name>A0A2V0PFE2_9CHLO</name>
<dbReference type="STRING" id="307507.A0A2V0PFE2"/>
<dbReference type="Proteomes" id="UP000247498">
    <property type="component" value="Unassembled WGS sequence"/>
</dbReference>
<feature type="compositionally biased region" description="Low complexity" evidence="2">
    <location>
        <begin position="143"/>
        <end position="159"/>
    </location>
</feature>
<dbReference type="SUPFAM" id="SSF54695">
    <property type="entry name" value="POZ domain"/>
    <property type="match status" value="1"/>
</dbReference>
<feature type="compositionally biased region" description="Basic and acidic residues" evidence="2">
    <location>
        <begin position="263"/>
        <end position="272"/>
    </location>
</feature>
<evidence type="ECO:0000259" key="3">
    <source>
        <dbReference type="Pfam" id="PF00651"/>
    </source>
</evidence>
<feature type="compositionally biased region" description="Low complexity" evidence="2">
    <location>
        <begin position="307"/>
        <end position="330"/>
    </location>
</feature>
<dbReference type="Pfam" id="PF00651">
    <property type="entry name" value="BTB"/>
    <property type="match status" value="1"/>
</dbReference>
<organism evidence="4 5">
    <name type="scientific">Raphidocelis subcapitata</name>
    <dbReference type="NCBI Taxonomy" id="307507"/>
    <lineage>
        <taxon>Eukaryota</taxon>
        <taxon>Viridiplantae</taxon>
        <taxon>Chlorophyta</taxon>
        <taxon>core chlorophytes</taxon>
        <taxon>Chlorophyceae</taxon>
        <taxon>CS clade</taxon>
        <taxon>Sphaeropleales</taxon>
        <taxon>Selenastraceae</taxon>
        <taxon>Raphidocelis</taxon>
    </lineage>
</organism>
<protein>
    <recommendedName>
        <fullName evidence="3">BTB domain-containing protein</fullName>
    </recommendedName>
</protein>
<feature type="compositionally biased region" description="Low complexity" evidence="2">
    <location>
        <begin position="7"/>
        <end position="20"/>
    </location>
</feature>
<feature type="compositionally biased region" description="Low complexity" evidence="2">
    <location>
        <begin position="240"/>
        <end position="262"/>
    </location>
</feature>
<evidence type="ECO:0000313" key="5">
    <source>
        <dbReference type="Proteomes" id="UP000247498"/>
    </source>
</evidence>
<feature type="compositionally biased region" description="Low complexity" evidence="2">
    <location>
        <begin position="273"/>
        <end position="294"/>
    </location>
</feature>
<dbReference type="InterPro" id="IPR011333">
    <property type="entry name" value="SKP1/BTB/POZ_sf"/>
</dbReference>